<dbReference type="GO" id="GO:0000281">
    <property type="term" value="P:mitotic cytokinesis"/>
    <property type="evidence" value="ECO:0007669"/>
    <property type="project" value="TreeGrafter"/>
</dbReference>
<sequence>EFLERQRCCLTFLRLMCMFCAEPIRIFLRSLSQPLVPQSQWQDFTRAADNPDQDEGRALMYQAISELPQPNRDTLAYLIIAFTAIQKRVAECPECKMPASNLAKVFWSNDCRISSMNPEPAAMLSETRKQVAAVEHLMSISSDYWSNFVNVDGGCLSGTPSSVYLVPSTERLLPTSSTGKRYFTPRERKITSCVFY</sequence>
<dbReference type="GO" id="GO:0032154">
    <property type="term" value="C:cleavage furrow"/>
    <property type="evidence" value="ECO:0007669"/>
    <property type="project" value="TreeGrafter"/>
</dbReference>
<dbReference type="GO" id="GO:0097149">
    <property type="term" value="C:centralspindlin complex"/>
    <property type="evidence" value="ECO:0007669"/>
    <property type="project" value="TreeGrafter"/>
</dbReference>
<reference evidence="2" key="1">
    <citation type="journal article" date="2023" name="IScience">
        <title>Live-bearing cockroach genome reveals convergent evolutionary mechanisms linked to viviparity in insects and beyond.</title>
        <authorList>
            <person name="Fouks B."/>
            <person name="Harrison M.C."/>
            <person name="Mikhailova A.A."/>
            <person name="Marchal E."/>
            <person name="English S."/>
            <person name="Carruthers M."/>
            <person name="Jennings E.C."/>
            <person name="Chiamaka E.L."/>
            <person name="Frigard R.A."/>
            <person name="Pippel M."/>
            <person name="Attardo G.M."/>
            <person name="Benoit J.B."/>
            <person name="Bornberg-Bauer E."/>
            <person name="Tobe S.S."/>
        </authorList>
    </citation>
    <scope>NUCLEOTIDE SEQUENCE</scope>
    <source>
        <strain evidence="2">Stay&amp;Tobe</strain>
    </source>
</reference>
<dbReference type="EMBL" id="JASPKZ010003131">
    <property type="protein sequence ID" value="KAJ9593859.1"/>
    <property type="molecule type" value="Genomic_DNA"/>
</dbReference>
<reference evidence="2" key="2">
    <citation type="submission" date="2023-05" db="EMBL/GenBank/DDBJ databases">
        <authorList>
            <person name="Fouks B."/>
        </authorList>
    </citation>
    <scope>NUCLEOTIDE SEQUENCE</scope>
    <source>
        <strain evidence="2">Stay&amp;Tobe</strain>
        <tissue evidence="2">Testes</tissue>
    </source>
</reference>
<dbReference type="InterPro" id="IPR000198">
    <property type="entry name" value="RhoGAP_dom"/>
</dbReference>
<comment type="caution">
    <text evidence="2">The sequence shown here is derived from an EMBL/GenBank/DDBJ whole genome shotgun (WGS) entry which is preliminary data.</text>
</comment>
<dbReference type="GO" id="GO:0007266">
    <property type="term" value="P:Rho protein signal transduction"/>
    <property type="evidence" value="ECO:0007669"/>
    <property type="project" value="TreeGrafter"/>
</dbReference>
<dbReference type="AlphaFoldDB" id="A0AAD8A7F0"/>
<gene>
    <name evidence="2" type="ORF">L9F63_027497</name>
</gene>
<accession>A0AAD8A7F0</accession>
<dbReference type="GO" id="GO:0005096">
    <property type="term" value="F:GTPase activator activity"/>
    <property type="evidence" value="ECO:0007669"/>
    <property type="project" value="TreeGrafter"/>
</dbReference>
<keyword evidence="3" id="KW-1185">Reference proteome</keyword>
<name>A0AAD8A7F0_DIPPU</name>
<dbReference type="GO" id="GO:0051233">
    <property type="term" value="C:spindle midzone"/>
    <property type="evidence" value="ECO:0007669"/>
    <property type="project" value="TreeGrafter"/>
</dbReference>
<dbReference type="GO" id="GO:0005634">
    <property type="term" value="C:nucleus"/>
    <property type="evidence" value="ECO:0007669"/>
    <property type="project" value="TreeGrafter"/>
</dbReference>
<feature type="non-terminal residue" evidence="2">
    <location>
        <position position="196"/>
    </location>
</feature>
<proteinExistence type="predicted"/>
<feature type="domain" description="Rho-GAP" evidence="1">
    <location>
        <begin position="1"/>
        <end position="145"/>
    </location>
</feature>
<protein>
    <recommendedName>
        <fullName evidence="1">Rho-GAP domain-containing protein</fullName>
    </recommendedName>
</protein>
<dbReference type="GO" id="GO:0051256">
    <property type="term" value="P:mitotic spindle midzone assembly"/>
    <property type="evidence" value="ECO:0007669"/>
    <property type="project" value="TreeGrafter"/>
</dbReference>
<dbReference type="PANTHER" id="PTHR46199">
    <property type="entry name" value="RAC GTPASE-ACTIVATING PROTEIN 1"/>
    <property type="match status" value="1"/>
</dbReference>
<evidence type="ECO:0000313" key="3">
    <source>
        <dbReference type="Proteomes" id="UP001233999"/>
    </source>
</evidence>
<dbReference type="PANTHER" id="PTHR46199:SF3">
    <property type="entry name" value="RAC GTPASE-ACTIVATING PROTEIN 1"/>
    <property type="match status" value="1"/>
</dbReference>
<dbReference type="GO" id="GO:0030496">
    <property type="term" value="C:midbody"/>
    <property type="evidence" value="ECO:0007669"/>
    <property type="project" value="TreeGrafter"/>
</dbReference>
<evidence type="ECO:0000259" key="1">
    <source>
        <dbReference type="PROSITE" id="PS50238"/>
    </source>
</evidence>
<evidence type="ECO:0000313" key="2">
    <source>
        <dbReference type="EMBL" id="KAJ9593859.1"/>
    </source>
</evidence>
<feature type="non-terminal residue" evidence="2">
    <location>
        <position position="1"/>
    </location>
</feature>
<dbReference type="PROSITE" id="PS50238">
    <property type="entry name" value="RHOGAP"/>
    <property type="match status" value="1"/>
</dbReference>
<dbReference type="SUPFAM" id="SSF48350">
    <property type="entry name" value="GTPase activation domain, GAP"/>
    <property type="match status" value="1"/>
</dbReference>
<dbReference type="Gene3D" id="1.10.555.10">
    <property type="entry name" value="Rho GTPase activation protein"/>
    <property type="match status" value="1"/>
</dbReference>
<dbReference type="Proteomes" id="UP001233999">
    <property type="component" value="Unassembled WGS sequence"/>
</dbReference>
<organism evidence="2 3">
    <name type="scientific">Diploptera punctata</name>
    <name type="common">Pacific beetle cockroach</name>
    <dbReference type="NCBI Taxonomy" id="6984"/>
    <lineage>
        <taxon>Eukaryota</taxon>
        <taxon>Metazoa</taxon>
        <taxon>Ecdysozoa</taxon>
        <taxon>Arthropoda</taxon>
        <taxon>Hexapoda</taxon>
        <taxon>Insecta</taxon>
        <taxon>Pterygota</taxon>
        <taxon>Neoptera</taxon>
        <taxon>Polyneoptera</taxon>
        <taxon>Dictyoptera</taxon>
        <taxon>Blattodea</taxon>
        <taxon>Blaberoidea</taxon>
        <taxon>Blaberidae</taxon>
        <taxon>Diplopterinae</taxon>
        <taxon>Diploptera</taxon>
    </lineage>
</organism>
<dbReference type="InterPro" id="IPR008936">
    <property type="entry name" value="Rho_GTPase_activation_prot"/>
</dbReference>
<dbReference type="Pfam" id="PF00620">
    <property type="entry name" value="RhoGAP"/>
    <property type="match status" value="1"/>
</dbReference>
<dbReference type="SMART" id="SM00324">
    <property type="entry name" value="RhoGAP"/>
    <property type="match status" value="1"/>
</dbReference>